<evidence type="ECO:0000313" key="1">
    <source>
        <dbReference type="EMBL" id="MEQ2237125.1"/>
    </source>
</evidence>
<evidence type="ECO:0000313" key="2">
    <source>
        <dbReference type="Proteomes" id="UP001482620"/>
    </source>
</evidence>
<gene>
    <name evidence="1" type="ORF">ILYODFUR_019889</name>
</gene>
<comment type="caution">
    <text evidence="1">The sequence shown here is derived from an EMBL/GenBank/DDBJ whole genome shotgun (WGS) entry which is preliminary data.</text>
</comment>
<dbReference type="Proteomes" id="UP001482620">
    <property type="component" value="Unassembled WGS sequence"/>
</dbReference>
<sequence length="124" mass="13845">MSRLRIRGSPGNTSLPQITHNYIFRIIMQSPGSCVWRRACNPYMKASFLNAPDPGSSPNPADICCSSLPPLYTPLPVCLTKIKATSAEKPPERIPSPEQERSENFTIVFNKSTNNYLNMSIMNK</sequence>
<reference evidence="1 2" key="1">
    <citation type="submission" date="2021-06" db="EMBL/GenBank/DDBJ databases">
        <authorList>
            <person name="Palmer J.M."/>
        </authorList>
    </citation>
    <scope>NUCLEOTIDE SEQUENCE [LARGE SCALE GENOMIC DNA]</scope>
    <source>
        <strain evidence="2">if_2019</strain>
        <tissue evidence="1">Muscle</tissue>
    </source>
</reference>
<keyword evidence="2" id="KW-1185">Reference proteome</keyword>
<proteinExistence type="predicted"/>
<dbReference type="EMBL" id="JAHRIQ010048358">
    <property type="protein sequence ID" value="MEQ2237125.1"/>
    <property type="molecule type" value="Genomic_DNA"/>
</dbReference>
<name>A0ABV0TXW4_9TELE</name>
<accession>A0ABV0TXW4</accession>
<protein>
    <submittedName>
        <fullName evidence="1">Uncharacterized protein</fullName>
    </submittedName>
</protein>
<organism evidence="1 2">
    <name type="scientific">Ilyodon furcidens</name>
    <name type="common">goldbreast splitfin</name>
    <dbReference type="NCBI Taxonomy" id="33524"/>
    <lineage>
        <taxon>Eukaryota</taxon>
        <taxon>Metazoa</taxon>
        <taxon>Chordata</taxon>
        <taxon>Craniata</taxon>
        <taxon>Vertebrata</taxon>
        <taxon>Euteleostomi</taxon>
        <taxon>Actinopterygii</taxon>
        <taxon>Neopterygii</taxon>
        <taxon>Teleostei</taxon>
        <taxon>Neoteleostei</taxon>
        <taxon>Acanthomorphata</taxon>
        <taxon>Ovalentaria</taxon>
        <taxon>Atherinomorphae</taxon>
        <taxon>Cyprinodontiformes</taxon>
        <taxon>Goodeidae</taxon>
        <taxon>Ilyodon</taxon>
    </lineage>
</organism>